<evidence type="ECO:0000256" key="1">
    <source>
        <dbReference type="ARBA" id="ARBA00007358"/>
    </source>
</evidence>
<keyword evidence="7" id="KW-1185">Reference proteome</keyword>
<dbReference type="InterPro" id="IPR056798">
    <property type="entry name" value="ADH_Fe_C"/>
</dbReference>
<keyword evidence="2" id="KW-0560">Oxidoreductase</keyword>
<name>A0A4Q9DT89_9BACL</name>
<sequence length="394" mass="42135">MEQPIHQLLMPAKVIYGPDALRELGGAASAYGTKALLVSDPVMLNNGVVQRCVSLLEAASVTCAVYAEVVTEPTHLYVEDALAICREHRCDVVVAVGGGSCLDTAKAVAVMMRNDGFIGDYRHKRFERAALPLIAVPTTGGTGSEMTKVTVITDTRTDEKLMISQPELLPCVALVDPLLTVSCPPHITAATGIDALSHALEAYLSKKAHPATDALALSAARHITANLPEAYRNGASVPARTEMMIGSMLAGAAFSNASVALVHGMSRPIGALFHVPHGISNAMLLPAVLEYSLPEAASRLAGIGQAMLPELIGKGLTDRQLAEAAIGRIKEWCVLMNIPNLRGWGIERERYESLLGKMADDAIASGSPANHPKPVTREEIIRLYMLIYDYEFKH</sequence>
<evidence type="ECO:0000313" key="6">
    <source>
        <dbReference type="EMBL" id="TBL79345.1"/>
    </source>
</evidence>
<dbReference type="CDD" id="cd08194">
    <property type="entry name" value="Fe-ADH-like"/>
    <property type="match status" value="1"/>
</dbReference>
<dbReference type="RefSeq" id="WP_131013290.1">
    <property type="nucleotide sequence ID" value="NZ_SIRE01000007.1"/>
</dbReference>
<dbReference type="AlphaFoldDB" id="A0A4Q9DT89"/>
<dbReference type="FunFam" id="1.20.1090.10:FF:000001">
    <property type="entry name" value="Aldehyde-alcohol dehydrogenase"/>
    <property type="match status" value="1"/>
</dbReference>
<comment type="caution">
    <text evidence="6">The sequence shown here is derived from an EMBL/GenBank/DDBJ whole genome shotgun (WGS) entry which is preliminary data.</text>
</comment>
<reference evidence="6 7" key="1">
    <citation type="submission" date="2019-02" db="EMBL/GenBank/DDBJ databases">
        <title>Paenibacillus sp. nov., isolated from surface-sterilized tissue of Thalictrum simplex L.</title>
        <authorList>
            <person name="Tuo L."/>
        </authorList>
    </citation>
    <scope>NUCLEOTIDE SEQUENCE [LARGE SCALE GENOMIC DNA]</scope>
    <source>
        <strain evidence="6 7">N2SHLJ1</strain>
    </source>
</reference>
<gene>
    <name evidence="6" type="ORF">EYB31_10530</name>
</gene>
<dbReference type="FunFam" id="3.40.50.1970:FF:000003">
    <property type="entry name" value="Alcohol dehydrogenase, iron-containing"/>
    <property type="match status" value="1"/>
</dbReference>
<comment type="similarity">
    <text evidence="1">Belongs to the iron-containing alcohol dehydrogenase family.</text>
</comment>
<dbReference type="OrthoDB" id="9815791at2"/>
<evidence type="ECO:0000259" key="4">
    <source>
        <dbReference type="Pfam" id="PF00465"/>
    </source>
</evidence>
<dbReference type="Gene3D" id="3.40.50.1970">
    <property type="match status" value="1"/>
</dbReference>
<dbReference type="PROSITE" id="PS00913">
    <property type="entry name" value="ADH_IRON_1"/>
    <property type="match status" value="1"/>
</dbReference>
<evidence type="ECO:0000256" key="2">
    <source>
        <dbReference type="ARBA" id="ARBA00023002"/>
    </source>
</evidence>
<proteinExistence type="inferred from homology"/>
<evidence type="ECO:0000256" key="3">
    <source>
        <dbReference type="ARBA" id="ARBA00023027"/>
    </source>
</evidence>
<dbReference type="GO" id="GO:0004022">
    <property type="term" value="F:alcohol dehydrogenase (NAD+) activity"/>
    <property type="evidence" value="ECO:0007669"/>
    <property type="project" value="UniProtKB-ARBA"/>
</dbReference>
<dbReference type="SUPFAM" id="SSF56796">
    <property type="entry name" value="Dehydroquinate synthase-like"/>
    <property type="match status" value="1"/>
</dbReference>
<evidence type="ECO:0000313" key="7">
    <source>
        <dbReference type="Proteomes" id="UP000293142"/>
    </source>
</evidence>
<dbReference type="Pfam" id="PF25137">
    <property type="entry name" value="ADH_Fe_C"/>
    <property type="match status" value="1"/>
</dbReference>
<dbReference type="InterPro" id="IPR039697">
    <property type="entry name" value="Alcohol_dehydrogenase_Fe"/>
</dbReference>
<evidence type="ECO:0000259" key="5">
    <source>
        <dbReference type="Pfam" id="PF25137"/>
    </source>
</evidence>
<dbReference type="Pfam" id="PF00465">
    <property type="entry name" value="Fe-ADH"/>
    <property type="match status" value="1"/>
</dbReference>
<feature type="domain" description="Fe-containing alcohol dehydrogenase-like C-terminal" evidence="5">
    <location>
        <begin position="188"/>
        <end position="385"/>
    </location>
</feature>
<organism evidence="6 7">
    <name type="scientific">Paenibacillus thalictri</name>
    <dbReference type="NCBI Taxonomy" id="2527873"/>
    <lineage>
        <taxon>Bacteria</taxon>
        <taxon>Bacillati</taxon>
        <taxon>Bacillota</taxon>
        <taxon>Bacilli</taxon>
        <taxon>Bacillales</taxon>
        <taxon>Paenibacillaceae</taxon>
        <taxon>Paenibacillus</taxon>
    </lineage>
</organism>
<dbReference type="EMBL" id="SIRE01000007">
    <property type="protein sequence ID" value="TBL79345.1"/>
    <property type="molecule type" value="Genomic_DNA"/>
</dbReference>
<dbReference type="Gene3D" id="1.20.1090.10">
    <property type="entry name" value="Dehydroquinate synthase-like - alpha domain"/>
    <property type="match status" value="1"/>
</dbReference>
<dbReference type="PANTHER" id="PTHR11496">
    <property type="entry name" value="ALCOHOL DEHYDROGENASE"/>
    <property type="match status" value="1"/>
</dbReference>
<feature type="domain" description="Alcohol dehydrogenase iron-type/glycerol dehydrogenase GldA" evidence="4">
    <location>
        <begin position="11"/>
        <end position="177"/>
    </location>
</feature>
<dbReference type="PANTHER" id="PTHR11496:SF102">
    <property type="entry name" value="ALCOHOL DEHYDROGENASE 4"/>
    <property type="match status" value="1"/>
</dbReference>
<dbReference type="Proteomes" id="UP000293142">
    <property type="component" value="Unassembled WGS sequence"/>
</dbReference>
<dbReference type="GO" id="GO:0046872">
    <property type="term" value="F:metal ion binding"/>
    <property type="evidence" value="ECO:0007669"/>
    <property type="project" value="InterPro"/>
</dbReference>
<dbReference type="InterPro" id="IPR001670">
    <property type="entry name" value="ADH_Fe/GldA"/>
</dbReference>
<keyword evidence="3" id="KW-0520">NAD</keyword>
<protein>
    <submittedName>
        <fullName evidence="6">Iron-containing alcohol dehydrogenase</fullName>
    </submittedName>
</protein>
<dbReference type="InterPro" id="IPR018211">
    <property type="entry name" value="ADH_Fe_CS"/>
</dbReference>
<accession>A0A4Q9DT89</accession>